<dbReference type="InterPro" id="IPR029058">
    <property type="entry name" value="AB_hydrolase_fold"/>
</dbReference>
<accession>U2QBF1</accession>
<dbReference type="GO" id="GO:0016787">
    <property type="term" value="F:hydrolase activity"/>
    <property type="evidence" value="ECO:0007669"/>
    <property type="project" value="UniProtKB-KW"/>
</dbReference>
<dbReference type="InterPro" id="IPR050266">
    <property type="entry name" value="AB_hydrolase_sf"/>
</dbReference>
<proteinExistence type="predicted"/>
<keyword evidence="2" id="KW-0378">Hydrolase</keyword>
<dbReference type="Gene3D" id="3.40.50.1820">
    <property type="entry name" value="alpha/beta hydrolase"/>
    <property type="match status" value="1"/>
</dbReference>
<dbReference type="Proteomes" id="UP000016637">
    <property type="component" value="Unassembled WGS sequence"/>
</dbReference>
<dbReference type="PRINTS" id="PR00111">
    <property type="entry name" value="ABHYDROLASE"/>
</dbReference>
<gene>
    <name evidence="2" type="ORF">HMPREF1983_00271</name>
</gene>
<reference evidence="2 3" key="1">
    <citation type="submission" date="2013-08" db="EMBL/GenBank/DDBJ databases">
        <authorList>
            <person name="Weinstock G."/>
            <person name="Sodergren E."/>
            <person name="Wylie T."/>
            <person name="Fulton L."/>
            <person name="Fulton R."/>
            <person name="Fronick C."/>
            <person name="O'Laughlin M."/>
            <person name="Godfrey J."/>
            <person name="Miner T."/>
            <person name="Herter B."/>
            <person name="Appelbaum E."/>
            <person name="Cordes M."/>
            <person name="Lek S."/>
            <person name="Wollam A."/>
            <person name="Pepin K.H."/>
            <person name="Palsikar V.B."/>
            <person name="Mitreva M."/>
            <person name="Wilson R.K."/>
        </authorList>
    </citation>
    <scope>NUCLEOTIDE SEQUENCE [LARGE SCALE GENOMIC DNA]</scope>
    <source>
        <strain evidence="2 3">ATCC 700627</strain>
    </source>
</reference>
<keyword evidence="3" id="KW-1185">Reference proteome</keyword>
<organism evidence="2 3">
    <name type="scientific">Gemella bergeri ATCC 700627</name>
    <dbReference type="NCBI Taxonomy" id="1321820"/>
    <lineage>
        <taxon>Bacteria</taxon>
        <taxon>Bacillati</taxon>
        <taxon>Bacillota</taxon>
        <taxon>Bacilli</taxon>
        <taxon>Bacillales</taxon>
        <taxon>Gemellaceae</taxon>
        <taxon>Gemella</taxon>
    </lineage>
</organism>
<evidence type="ECO:0000313" key="2">
    <source>
        <dbReference type="EMBL" id="ERK60170.1"/>
    </source>
</evidence>
<dbReference type="HOGENOM" id="CLU_020336_49_1_9"/>
<dbReference type="InterPro" id="IPR000073">
    <property type="entry name" value="AB_hydrolase_1"/>
</dbReference>
<protein>
    <submittedName>
        <fullName evidence="2">Hydrolase, alpha/beta domain protein</fullName>
    </submittedName>
</protein>
<sequence>MKWLKITLLFIVILGILYVLSTSLRLKSDLKEAKKKLDNYRPNQMNLSYGNIEYLDIGAGETLLVCHGIFGGFDQGYESVKNFSNNYRIISPSRFGYLNSDILGNGTPKEQCKAYVELLDKLNIEKVFIVGESAGGTVAIRFALDYPNRCKGLILYSSAMPETKKPEKINLHQAPPDFLCNNLAMYLVSPFFKSTMGMDSSVVKTMLPINKRSTGVKIDGKITNPDMAINYDDYTVETIKVPILVLQAKDDKLTKYDKFIDSVKRFDNITLKVFNSGGHLLVGHDEEIRKTVSHFIYQANHNN</sequence>
<dbReference type="eggNOG" id="COG2267">
    <property type="taxonomic scope" value="Bacteria"/>
</dbReference>
<dbReference type="PATRIC" id="fig|1321820.3.peg.266"/>
<comment type="caution">
    <text evidence="2">The sequence shown here is derived from an EMBL/GenBank/DDBJ whole genome shotgun (WGS) entry which is preliminary data.</text>
</comment>
<dbReference type="AlphaFoldDB" id="U2QBF1"/>
<dbReference type="PANTHER" id="PTHR43798">
    <property type="entry name" value="MONOACYLGLYCEROL LIPASE"/>
    <property type="match status" value="1"/>
</dbReference>
<dbReference type="Pfam" id="PF00561">
    <property type="entry name" value="Abhydrolase_1"/>
    <property type="match status" value="1"/>
</dbReference>
<evidence type="ECO:0000313" key="3">
    <source>
        <dbReference type="Proteomes" id="UP000016637"/>
    </source>
</evidence>
<dbReference type="SUPFAM" id="SSF53474">
    <property type="entry name" value="alpha/beta-Hydrolases"/>
    <property type="match status" value="1"/>
</dbReference>
<feature type="domain" description="AB hydrolase-1" evidence="1">
    <location>
        <begin position="62"/>
        <end position="171"/>
    </location>
</feature>
<name>U2QBF1_9BACL</name>
<dbReference type="EMBL" id="AWVP01000016">
    <property type="protein sequence ID" value="ERK60170.1"/>
    <property type="molecule type" value="Genomic_DNA"/>
</dbReference>
<evidence type="ECO:0000259" key="1">
    <source>
        <dbReference type="Pfam" id="PF00561"/>
    </source>
</evidence>